<dbReference type="HAMAP" id="MF_02065">
    <property type="entry name" value="MltG"/>
    <property type="match status" value="1"/>
</dbReference>
<dbReference type="EC" id="4.2.2.29" evidence="7"/>
<proteinExistence type="inferred from homology"/>
<sequence length="379" mass="41114">MNQLDDDIFESQHEHRHTRSRRRANRDRSRRTGASCLAVLLAGAVLLAAAFFAFGSLRSLLPGASEPSDYEGAGHGTVEVEITSGQSGSEIGESLVEAGVVKSTSSFTSVAATQPDKAAAIQPGTYSMRQEMSAASAFDRLLDPEARIAKGVTLSEGLWRSEIYPKLSKATGVPVADYEKAEKSARLELPAEAGGDVEGWLFPSTYEFEKGTSAVEQLNQMIRMTTDQLTEAKVARRDWERTLTVASIVEGEAGAADRGKVARVVENRLEDVNGPTVGMLQMDSTIHYMLQKRGTVTTSDKERNTDSPYNTYKNKGLPPGPINNPGADAIEAAGNPDEGDWLFFVTVDPESGETKFTADEAQHQRNVQEFCRNTGSCEK</sequence>
<protein>
    <recommendedName>
        <fullName evidence="7">Endolytic murein transglycosylase</fullName>
        <ecNumber evidence="7">4.2.2.29</ecNumber>
    </recommendedName>
    <alternativeName>
        <fullName evidence="7">Peptidoglycan lytic transglycosylase</fullName>
    </alternativeName>
    <alternativeName>
        <fullName evidence="7">Peptidoglycan polymerization terminase</fullName>
    </alternativeName>
</protein>
<dbReference type="RefSeq" id="WP_338538003.1">
    <property type="nucleotide sequence ID" value="NZ_CP104874.1"/>
</dbReference>
<comment type="similarity">
    <text evidence="7">Belongs to the transglycosylase MltG family.</text>
</comment>
<keyword evidence="2 7" id="KW-0812">Transmembrane</keyword>
<keyword evidence="6 7" id="KW-0961">Cell wall biogenesis/degradation</keyword>
<dbReference type="Pfam" id="PF02618">
    <property type="entry name" value="YceG"/>
    <property type="match status" value="1"/>
</dbReference>
<evidence type="ECO:0000256" key="3">
    <source>
        <dbReference type="ARBA" id="ARBA00022989"/>
    </source>
</evidence>
<dbReference type="PANTHER" id="PTHR30518:SF2">
    <property type="entry name" value="ENDOLYTIC MUREIN TRANSGLYCOSYLASE"/>
    <property type="match status" value="1"/>
</dbReference>
<evidence type="ECO:0000313" key="9">
    <source>
        <dbReference type="EMBL" id="WWF04775.1"/>
    </source>
</evidence>
<evidence type="ECO:0000256" key="8">
    <source>
        <dbReference type="SAM" id="MobiDB-lite"/>
    </source>
</evidence>
<keyword evidence="5 7" id="KW-0456">Lyase</keyword>
<keyword evidence="4 7" id="KW-0472">Membrane</keyword>
<dbReference type="CDD" id="cd08010">
    <property type="entry name" value="MltG_like"/>
    <property type="match status" value="1"/>
</dbReference>
<evidence type="ECO:0000313" key="10">
    <source>
        <dbReference type="Proteomes" id="UP001381003"/>
    </source>
</evidence>
<evidence type="ECO:0000256" key="4">
    <source>
        <dbReference type="ARBA" id="ARBA00023136"/>
    </source>
</evidence>
<organism evidence="9 10">
    <name type="scientific">Janibacter terrae</name>
    <dbReference type="NCBI Taxonomy" id="103817"/>
    <lineage>
        <taxon>Bacteria</taxon>
        <taxon>Bacillati</taxon>
        <taxon>Actinomycetota</taxon>
        <taxon>Actinomycetes</taxon>
        <taxon>Micrococcales</taxon>
        <taxon>Intrasporangiaceae</taxon>
        <taxon>Janibacter</taxon>
    </lineage>
</organism>
<keyword evidence="10" id="KW-1185">Reference proteome</keyword>
<evidence type="ECO:0000256" key="5">
    <source>
        <dbReference type="ARBA" id="ARBA00023239"/>
    </source>
</evidence>
<comment type="catalytic activity">
    <reaction evidence="7">
        <text>a peptidoglycan chain = a peptidoglycan chain with N-acetyl-1,6-anhydromuramyl-[peptide] at the reducing end + a peptidoglycan chain with N-acetylglucosamine at the non-reducing end.</text>
        <dbReference type="EC" id="4.2.2.29"/>
    </reaction>
</comment>
<evidence type="ECO:0000256" key="2">
    <source>
        <dbReference type="ARBA" id="ARBA00022692"/>
    </source>
</evidence>
<feature type="compositionally biased region" description="Basic residues" evidence="8">
    <location>
        <begin position="14"/>
        <end position="28"/>
    </location>
</feature>
<reference evidence="9 10" key="1">
    <citation type="submission" date="2022-09" db="EMBL/GenBank/DDBJ databases">
        <title>Complete genome sequence of Janibacter terrae strain COS04-44, PCL-degrading bacteria isolated from oil spilled coast.</title>
        <authorList>
            <person name="Park H."/>
            <person name="Kim J.Y."/>
            <person name="An S.H."/>
            <person name="Lee C.M."/>
            <person name="Weon H.-Y."/>
        </authorList>
    </citation>
    <scope>NUCLEOTIDE SEQUENCE [LARGE SCALE GENOMIC DNA]</scope>
    <source>
        <strain evidence="9 10">COS04-44</strain>
    </source>
</reference>
<dbReference type="Gene3D" id="3.30.1490.480">
    <property type="entry name" value="Endolytic murein transglycosylase"/>
    <property type="match status" value="1"/>
</dbReference>
<name>A0ABZ2FE59_9MICO</name>
<dbReference type="NCBIfam" id="TIGR00247">
    <property type="entry name" value="endolytic transglycosylase MltG"/>
    <property type="match status" value="1"/>
</dbReference>
<comment type="function">
    <text evidence="7">Functions as a peptidoglycan terminase that cleaves nascent peptidoglycan strands endolytically to terminate their elongation.</text>
</comment>
<accession>A0ABZ2FE59</accession>
<evidence type="ECO:0000256" key="1">
    <source>
        <dbReference type="ARBA" id="ARBA00022475"/>
    </source>
</evidence>
<keyword evidence="1 7" id="KW-1003">Cell membrane</keyword>
<feature type="site" description="Important for catalytic activity" evidence="7">
    <location>
        <position position="252"/>
    </location>
</feature>
<dbReference type="EMBL" id="CP104874">
    <property type="protein sequence ID" value="WWF04775.1"/>
    <property type="molecule type" value="Genomic_DNA"/>
</dbReference>
<evidence type="ECO:0000256" key="6">
    <source>
        <dbReference type="ARBA" id="ARBA00023316"/>
    </source>
</evidence>
<dbReference type="InterPro" id="IPR003770">
    <property type="entry name" value="MLTG-like"/>
</dbReference>
<evidence type="ECO:0000256" key="7">
    <source>
        <dbReference type="HAMAP-Rule" id="MF_02065"/>
    </source>
</evidence>
<gene>
    <name evidence="7 9" type="primary">mltG</name>
    <name evidence="9" type="ORF">N5P18_14010</name>
</gene>
<dbReference type="PANTHER" id="PTHR30518">
    <property type="entry name" value="ENDOLYTIC MUREIN TRANSGLYCOSYLASE"/>
    <property type="match status" value="1"/>
</dbReference>
<dbReference type="Proteomes" id="UP001381003">
    <property type="component" value="Chromosome"/>
</dbReference>
<comment type="subcellular location">
    <subcellularLocation>
        <location evidence="7">Cell membrane</location>
        <topology evidence="7">Single-pass membrane protein</topology>
    </subcellularLocation>
</comment>
<feature type="region of interest" description="Disordered" evidence="8">
    <location>
        <begin position="295"/>
        <end position="320"/>
    </location>
</feature>
<feature type="transmembrane region" description="Helical" evidence="7">
    <location>
        <begin position="32"/>
        <end position="54"/>
    </location>
</feature>
<keyword evidence="3 7" id="KW-1133">Transmembrane helix</keyword>
<feature type="region of interest" description="Disordered" evidence="8">
    <location>
        <begin position="1"/>
        <end position="28"/>
    </location>
</feature>